<protein>
    <submittedName>
        <fullName evidence="2">Uncharacterized protein</fullName>
    </submittedName>
</protein>
<evidence type="ECO:0000313" key="2">
    <source>
        <dbReference type="EMBL" id="GIF56576.1"/>
    </source>
</evidence>
<reference evidence="2 3" key="1">
    <citation type="submission" date="2021-01" db="EMBL/GenBank/DDBJ databases">
        <title>Whole genome shotgun sequence of Asanoa iriomotensis NBRC 100142.</title>
        <authorList>
            <person name="Komaki H."/>
            <person name="Tamura T."/>
        </authorList>
    </citation>
    <scope>NUCLEOTIDE SEQUENCE [LARGE SCALE GENOMIC DNA]</scope>
    <source>
        <strain evidence="2 3">NBRC 100142</strain>
    </source>
</reference>
<feature type="transmembrane region" description="Helical" evidence="1">
    <location>
        <begin position="34"/>
        <end position="52"/>
    </location>
</feature>
<dbReference type="EMBL" id="BONC01000015">
    <property type="protein sequence ID" value="GIF56576.1"/>
    <property type="molecule type" value="Genomic_DNA"/>
</dbReference>
<comment type="caution">
    <text evidence="2">The sequence shown here is derived from an EMBL/GenBank/DDBJ whole genome shotgun (WGS) entry which is preliminary data.</text>
</comment>
<organism evidence="2 3">
    <name type="scientific">Asanoa iriomotensis</name>
    <dbReference type="NCBI Taxonomy" id="234613"/>
    <lineage>
        <taxon>Bacteria</taxon>
        <taxon>Bacillati</taxon>
        <taxon>Actinomycetota</taxon>
        <taxon>Actinomycetes</taxon>
        <taxon>Micromonosporales</taxon>
        <taxon>Micromonosporaceae</taxon>
        <taxon>Asanoa</taxon>
    </lineage>
</organism>
<dbReference type="Proteomes" id="UP000624325">
    <property type="component" value="Unassembled WGS sequence"/>
</dbReference>
<evidence type="ECO:0000313" key="3">
    <source>
        <dbReference type="Proteomes" id="UP000624325"/>
    </source>
</evidence>
<evidence type="ECO:0000256" key="1">
    <source>
        <dbReference type="SAM" id="Phobius"/>
    </source>
</evidence>
<accession>A0ABQ4C2B9</accession>
<proteinExistence type="predicted"/>
<keyword evidence="1" id="KW-1133">Transmembrane helix</keyword>
<name>A0ABQ4C2B9_9ACTN</name>
<keyword evidence="1" id="KW-0472">Membrane</keyword>
<dbReference type="RefSeq" id="WP_203702427.1">
    <property type="nucleotide sequence ID" value="NZ_BAAALU010000010.1"/>
</dbReference>
<gene>
    <name evidence="2" type="ORF">Air01nite_26710</name>
</gene>
<keyword evidence="1" id="KW-0812">Transmembrane</keyword>
<sequence length="71" mass="7436">MKLGFLGLVWLASAAMTVSGLMHALSAPGRWSGFVVMLTVTALATILLAVSIRGSVVRVGEERPATDRPPT</sequence>
<keyword evidence="3" id="KW-1185">Reference proteome</keyword>